<dbReference type="InterPro" id="IPR011006">
    <property type="entry name" value="CheY-like_superfamily"/>
</dbReference>
<feature type="non-terminal residue" evidence="3">
    <location>
        <position position="100"/>
    </location>
</feature>
<gene>
    <name evidence="3" type="ORF">LEA_14580</name>
</gene>
<evidence type="ECO:0000313" key="3">
    <source>
        <dbReference type="EMBL" id="EKC56952.1"/>
    </source>
</evidence>
<evidence type="ECO:0000256" key="1">
    <source>
        <dbReference type="ARBA" id="ARBA00023125"/>
    </source>
</evidence>
<reference evidence="3" key="1">
    <citation type="journal article" date="2013" name="Environ. Microbiol.">
        <title>Microbiota from the distal guts of lean and obese adolescents exhibit partial functional redundancy besides clear differences in community structure.</title>
        <authorList>
            <person name="Ferrer M."/>
            <person name="Ruiz A."/>
            <person name="Lanza F."/>
            <person name="Haange S.B."/>
            <person name="Oberbach A."/>
            <person name="Till H."/>
            <person name="Bargiela R."/>
            <person name="Campoy C."/>
            <person name="Segura M.T."/>
            <person name="Richter M."/>
            <person name="von Bergen M."/>
            <person name="Seifert J."/>
            <person name="Suarez A."/>
        </authorList>
    </citation>
    <scope>NUCLEOTIDE SEQUENCE</scope>
</reference>
<feature type="domain" description="Response regulatory" evidence="2">
    <location>
        <begin position="5"/>
        <end position="100"/>
    </location>
</feature>
<evidence type="ECO:0000259" key="2">
    <source>
        <dbReference type="PROSITE" id="PS50110"/>
    </source>
</evidence>
<comment type="caution">
    <text evidence="3">The sequence shown here is derived from an EMBL/GenBank/DDBJ whole genome shotgun (WGS) entry which is preliminary data.</text>
</comment>
<dbReference type="PROSITE" id="PS50110">
    <property type="entry name" value="RESPONSE_REGULATORY"/>
    <property type="match status" value="1"/>
</dbReference>
<dbReference type="AlphaFoldDB" id="K1S8I1"/>
<sequence length="100" mass="10956">MELCRIILVDDHSLFRSGMRGLLDRYDGIRVVGEASTGEEFLAMLPATEADVVFMDFAMPGMNGAETTEKALALEPGLKVITLSMFGDENYYSRMVQAGA</sequence>
<dbReference type="GO" id="GO:0003677">
    <property type="term" value="F:DNA binding"/>
    <property type="evidence" value="ECO:0007669"/>
    <property type="project" value="UniProtKB-KW"/>
</dbReference>
<dbReference type="Gene3D" id="3.40.50.2300">
    <property type="match status" value="1"/>
</dbReference>
<dbReference type="PANTHER" id="PTHR43214">
    <property type="entry name" value="TWO-COMPONENT RESPONSE REGULATOR"/>
    <property type="match status" value="1"/>
</dbReference>
<dbReference type="GO" id="GO:0000160">
    <property type="term" value="P:phosphorelay signal transduction system"/>
    <property type="evidence" value="ECO:0007669"/>
    <property type="project" value="InterPro"/>
</dbReference>
<accession>K1S8I1</accession>
<protein>
    <submittedName>
        <fullName evidence="3">Two component transcriptional regulator, LuxR family</fullName>
    </submittedName>
</protein>
<dbReference type="SUPFAM" id="SSF52172">
    <property type="entry name" value="CheY-like"/>
    <property type="match status" value="1"/>
</dbReference>
<dbReference type="EMBL" id="AJWY01009929">
    <property type="protein sequence ID" value="EKC56952.1"/>
    <property type="molecule type" value="Genomic_DNA"/>
</dbReference>
<name>K1S8I1_9ZZZZ</name>
<dbReference type="InterPro" id="IPR058245">
    <property type="entry name" value="NreC/VraR/RcsB-like_REC"/>
</dbReference>
<dbReference type="Pfam" id="PF00072">
    <property type="entry name" value="Response_reg"/>
    <property type="match status" value="1"/>
</dbReference>
<proteinExistence type="predicted"/>
<organism evidence="3">
    <name type="scientific">human gut metagenome</name>
    <dbReference type="NCBI Taxonomy" id="408170"/>
    <lineage>
        <taxon>unclassified sequences</taxon>
        <taxon>metagenomes</taxon>
        <taxon>organismal metagenomes</taxon>
    </lineage>
</organism>
<keyword evidence="1" id="KW-0238">DNA-binding</keyword>
<dbReference type="InterPro" id="IPR001789">
    <property type="entry name" value="Sig_transdc_resp-reg_receiver"/>
</dbReference>
<dbReference type="SMART" id="SM00448">
    <property type="entry name" value="REC"/>
    <property type="match status" value="1"/>
</dbReference>
<dbReference type="InterPro" id="IPR039420">
    <property type="entry name" value="WalR-like"/>
</dbReference>
<dbReference type="CDD" id="cd17535">
    <property type="entry name" value="REC_NarL-like"/>
    <property type="match status" value="1"/>
</dbReference>